<gene>
    <name evidence="2" type="ORF">PXEA_LOCUS24363</name>
</gene>
<evidence type="ECO:0000259" key="1">
    <source>
        <dbReference type="Pfam" id="PF06544"/>
    </source>
</evidence>
<proteinExistence type="predicted"/>
<accession>A0A3S5B1G8</accession>
<feature type="domain" description="Small nuclear ribonucleoprotein Prp3 C-terminal" evidence="1">
    <location>
        <begin position="10"/>
        <end position="136"/>
    </location>
</feature>
<keyword evidence="3" id="KW-1185">Reference proteome</keyword>
<dbReference type="OrthoDB" id="10264544at2759"/>
<comment type="caution">
    <text evidence="2">The sequence shown here is derived from an EMBL/GenBank/DDBJ whole genome shotgun (WGS) entry which is preliminary data.</text>
</comment>
<dbReference type="PANTHER" id="PTHR14212">
    <property type="entry name" value="U4/U6-ASSOCIATED RNA SPLICING FACTOR-RELATED"/>
    <property type="match status" value="1"/>
</dbReference>
<evidence type="ECO:0000313" key="2">
    <source>
        <dbReference type="EMBL" id="VEL30923.1"/>
    </source>
</evidence>
<dbReference type="Pfam" id="PF06544">
    <property type="entry name" value="Prp3_C"/>
    <property type="match status" value="1"/>
</dbReference>
<dbReference type="EMBL" id="CAAALY010116890">
    <property type="protein sequence ID" value="VEL30923.1"/>
    <property type="molecule type" value="Genomic_DNA"/>
</dbReference>
<dbReference type="InterPro" id="IPR010541">
    <property type="entry name" value="Prp3_C"/>
</dbReference>
<dbReference type="AlphaFoldDB" id="A0A3S5B1G8"/>
<reference evidence="2" key="1">
    <citation type="submission" date="2018-11" db="EMBL/GenBank/DDBJ databases">
        <authorList>
            <consortium name="Pathogen Informatics"/>
        </authorList>
    </citation>
    <scope>NUCLEOTIDE SEQUENCE</scope>
</reference>
<dbReference type="GO" id="GO:0046540">
    <property type="term" value="C:U4/U6 x U5 tri-snRNP complex"/>
    <property type="evidence" value="ECO:0007669"/>
    <property type="project" value="InterPro"/>
</dbReference>
<dbReference type="CDD" id="cd24162">
    <property type="entry name" value="Prp3_C"/>
    <property type="match status" value="1"/>
</dbReference>
<organism evidence="2 3">
    <name type="scientific">Protopolystoma xenopodis</name>
    <dbReference type="NCBI Taxonomy" id="117903"/>
    <lineage>
        <taxon>Eukaryota</taxon>
        <taxon>Metazoa</taxon>
        <taxon>Spiralia</taxon>
        <taxon>Lophotrochozoa</taxon>
        <taxon>Platyhelminthes</taxon>
        <taxon>Monogenea</taxon>
        <taxon>Polyopisthocotylea</taxon>
        <taxon>Polystomatidea</taxon>
        <taxon>Polystomatidae</taxon>
        <taxon>Protopolystoma</taxon>
    </lineage>
</organism>
<dbReference type="InterPro" id="IPR027104">
    <property type="entry name" value="Prp3"/>
</dbReference>
<dbReference type="Proteomes" id="UP000784294">
    <property type="component" value="Unassembled WGS sequence"/>
</dbReference>
<feature type="non-terminal residue" evidence="2">
    <location>
        <position position="1"/>
    </location>
</feature>
<name>A0A3S5B1G8_9PLAT</name>
<sequence length="150" mass="17123">AVHFIFLFSFRVKDLSNPAHRFKVEKNVNQLLMTGIVTLHRDCNAIVVEGGAKQHRKFKRLMLHRIKWNESRRGAVISKSDSVGALGDGSSLCRLVWEGTVKQRAFGKIQFKTCPTELYAREQFKKRDVEHYWDLAYSGAILEAAGDDNT</sequence>
<protein>
    <recommendedName>
        <fullName evidence="1">Small nuclear ribonucleoprotein Prp3 C-terminal domain-containing protein</fullName>
    </recommendedName>
</protein>
<evidence type="ECO:0000313" key="3">
    <source>
        <dbReference type="Proteomes" id="UP000784294"/>
    </source>
</evidence>
<dbReference type="PANTHER" id="PTHR14212:SF0">
    <property type="entry name" value="U4_U6 SMALL NUCLEAR RIBONUCLEOPROTEIN PRP3"/>
    <property type="match status" value="1"/>
</dbReference>
<dbReference type="GO" id="GO:0000398">
    <property type="term" value="P:mRNA splicing, via spliceosome"/>
    <property type="evidence" value="ECO:0007669"/>
    <property type="project" value="InterPro"/>
</dbReference>